<proteinExistence type="predicted"/>
<dbReference type="GO" id="GO:0003676">
    <property type="term" value="F:nucleic acid binding"/>
    <property type="evidence" value="ECO:0007669"/>
    <property type="project" value="InterPro"/>
</dbReference>
<dbReference type="Gene3D" id="3.30.420.10">
    <property type="entry name" value="Ribonuclease H-like superfamily/Ribonuclease H"/>
    <property type="match status" value="1"/>
</dbReference>
<protein>
    <submittedName>
        <fullName evidence="2">RnaseH-domain-containing protein</fullName>
    </submittedName>
</protein>
<dbReference type="InterPro" id="IPR002156">
    <property type="entry name" value="RNaseH_domain"/>
</dbReference>
<dbReference type="EMBL" id="KZ857384">
    <property type="protein sequence ID" value="RDX54467.1"/>
    <property type="molecule type" value="Genomic_DNA"/>
</dbReference>
<dbReference type="GO" id="GO:0004523">
    <property type="term" value="F:RNA-DNA hybrid ribonuclease activity"/>
    <property type="evidence" value="ECO:0007669"/>
    <property type="project" value="InterPro"/>
</dbReference>
<dbReference type="InterPro" id="IPR012337">
    <property type="entry name" value="RNaseH-like_sf"/>
</dbReference>
<dbReference type="SUPFAM" id="SSF53098">
    <property type="entry name" value="Ribonuclease H-like"/>
    <property type="match status" value="1"/>
</dbReference>
<dbReference type="InterPro" id="IPR036397">
    <property type="entry name" value="RNaseH_sf"/>
</dbReference>
<keyword evidence="3" id="KW-1185">Reference proteome</keyword>
<dbReference type="STRING" id="139420.A0A371DPK5"/>
<dbReference type="PROSITE" id="PS50879">
    <property type="entry name" value="RNASE_H_1"/>
    <property type="match status" value="1"/>
</dbReference>
<accession>A0A371DPK5</accession>
<evidence type="ECO:0000313" key="3">
    <source>
        <dbReference type="Proteomes" id="UP000256964"/>
    </source>
</evidence>
<name>A0A371DPK5_9APHY</name>
<dbReference type="Pfam" id="PF13966">
    <property type="entry name" value="zf-RVT"/>
    <property type="match status" value="1"/>
</dbReference>
<feature type="domain" description="RNase H type-1" evidence="1">
    <location>
        <begin position="1"/>
        <end position="30"/>
    </location>
</feature>
<evidence type="ECO:0000313" key="2">
    <source>
        <dbReference type="EMBL" id="RDX54467.1"/>
    </source>
</evidence>
<evidence type="ECO:0000259" key="1">
    <source>
        <dbReference type="PROSITE" id="PS50879"/>
    </source>
</evidence>
<dbReference type="AlphaFoldDB" id="A0A371DPK5"/>
<reference evidence="2 3" key="1">
    <citation type="journal article" date="2018" name="Biotechnol. Biofuels">
        <title>Integrative visual omics of the white-rot fungus Polyporus brumalis exposes the biotechnological potential of its oxidative enzymes for delignifying raw plant biomass.</title>
        <authorList>
            <person name="Miyauchi S."/>
            <person name="Rancon A."/>
            <person name="Drula E."/>
            <person name="Hage H."/>
            <person name="Chaduli D."/>
            <person name="Favel A."/>
            <person name="Grisel S."/>
            <person name="Henrissat B."/>
            <person name="Herpoel-Gimbert I."/>
            <person name="Ruiz-Duenas F.J."/>
            <person name="Chevret D."/>
            <person name="Hainaut M."/>
            <person name="Lin J."/>
            <person name="Wang M."/>
            <person name="Pangilinan J."/>
            <person name="Lipzen A."/>
            <person name="Lesage-Meessen L."/>
            <person name="Navarro D."/>
            <person name="Riley R."/>
            <person name="Grigoriev I.V."/>
            <person name="Zhou S."/>
            <person name="Raouche S."/>
            <person name="Rosso M.N."/>
        </authorList>
    </citation>
    <scope>NUCLEOTIDE SEQUENCE [LARGE SCALE GENOMIC DNA]</scope>
    <source>
        <strain evidence="2 3">BRFM 1820</strain>
    </source>
</reference>
<dbReference type="Proteomes" id="UP000256964">
    <property type="component" value="Unassembled WGS sequence"/>
</dbReference>
<organism evidence="2 3">
    <name type="scientific">Lentinus brumalis</name>
    <dbReference type="NCBI Taxonomy" id="2498619"/>
    <lineage>
        <taxon>Eukaryota</taxon>
        <taxon>Fungi</taxon>
        <taxon>Dikarya</taxon>
        <taxon>Basidiomycota</taxon>
        <taxon>Agaricomycotina</taxon>
        <taxon>Agaricomycetes</taxon>
        <taxon>Polyporales</taxon>
        <taxon>Polyporaceae</taxon>
        <taxon>Lentinus</taxon>
    </lineage>
</organism>
<feature type="non-terminal residue" evidence="2">
    <location>
        <position position="1"/>
    </location>
</feature>
<gene>
    <name evidence="2" type="ORF">OH76DRAFT_1340402</name>
</gene>
<sequence>SAPTTLRWVKGHAGTLGNEEADKLANLGAGKARAEALPPAPLQYIRRGAALRGITQRIAYLGVRHRKRKEDRQATVRMLDQVTAALEAQTGIRPTEVKVWKAIRSRDMPRKVRDFWWKALHDALRVGGFWMHIPGYETRAICDACGCEESLEHIMLECDAPGQKTIWSEVRQLLRQAGIDVPLANLGSILGAPAADLTEKLPKSTAGGRRLYKILIVEATHLIWKIRCERVIEHGNDPDRWPSVGELTGRWKATINRRFAMDQILTASRFEKKATPRDRVLQTWGEVVINREALPKDWIGKPGVLVGILQHQLTGVG</sequence>
<dbReference type="InterPro" id="IPR026960">
    <property type="entry name" value="RVT-Znf"/>
</dbReference>
<dbReference type="OrthoDB" id="2800951at2759"/>